<evidence type="ECO:0000259" key="2">
    <source>
        <dbReference type="PROSITE" id="PS51192"/>
    </source>
</evidence>
<feature type="domain" description="Helicase C-terminal" evidence="3">
    <location>
        <begin position="799"/>
        <end position="954"/>
    </location>
</feature>
<dbReference type="GO" id="GO:0016787">
    <property type="term" value="F:hydrolase activity"/>
    <property type="evidence" value="ECO:0007669"/>
    <property type="project" value="UniProtKB-KW"/>
</dbReference>
<protein>
    <submittedName>
        <fullName evidence="4">SNF2 family helicase</fullName>
    </submittedName>
</protein>
<keyword evidence="5" id="KW-1185">Reference proteome</keyword>
<evidence type="ECO:0000256" key="1">
    <source>
        <dbReference type="ARBA" id="ARBA00022801"/>
    </source>
</evidence>
<comment type="caution">
    <text evidence="4">The sequence shown here is derived from an EMBL/GenBank/DDBJ whole genome shotgun (WGS) entry which is preliminary data.</text>
</comment>
<dbReference type="PROSITE" id="PS51192">
    <property type="entry name" value="HELICASE_ATP_BIND_1"/>
    <property type="match status" value="1"/>
</dbReference>
<dbReference type="SMART" id="SM00487">
    <property type="entry name" value="DEXDc"/>
    <property type="match status" value="1"/>
</dbReference>
<dbReference type="Pfam" id="PF08455">
    <property type="entry name" value="SNF2_assoc"/>
    <property type="match status" value="1"/>
</dbReference>
<evidence type="ECO:0000259" key="3">
    <source>
        <dbReference type="PROSITE" id="PS51194"/>
    </source>
</evidence>
<dbReference type="AlphaFoldDB" id="A0A9X2Y176"/>
<keyword evidence="4" id="KW-0067">ATP-binding</keyword>
<dbReference type="SUPFAM" id="SSF52540">
    <property type="entry name" value="P-loop containing nucleoside triphosphate hydrolases"/>
    <property type="match status" value="2"/>
</dbReference>
<dbReference type="InterPro" id="IPR038718">
    <property type="entry name" value="SNF2-like_sf"/>
</dbReference>
<dbReference type="PROSITE" id="PS51194">
    <property type="entry name" value="HELICASE_CTER"/>
    <property type="match status" value="1"/>
</dbReference>
<gene>
    <name evidence="4" type="ORF">OCK74_19560</name>
</gene>
<dbReference type="Proteomes" id="UP001155483">
    <property type="component" value="Unassembled WGS sequence"/>
</dbReference>
<name>A0A9X2Y176_9BACT</name>
<keyword evidence="4" id="KW-0547">Nucleotide-binding</keyword>
<dbReference type="Gene3D" id="3.40.50.10810">
    <property type="entry name" value="Tandem AAA-ATPase domain"/>
    <property type="match status" value="1"/>
</dbReference>
<evidence type="ECO:0000313" key="4">
    <source>
        <dbReference type="EMBL" id="MCU7551328.1"/>
    </source>
</evidence>
<dbReference type="GO" id="GO:0005524">
    <property type="term" value="F:ATP binding"/>
    <property type="evidence" value="ECO:0007669"/>
    <property type="project" value="InterPro"/>
</dbReference>
<dbReference type="GO" id="GO:0004386">
    <property type="term" value="F:helicase activity"/>
    <property type="evidence" value="ECO:0007669"/>
    <property type="project" value="UniProtKB-KW"/>
</dbReference>
<dbReference type="CDD" id="cd18793">
    <property type="entry name" value="SF2_C_SNF"/>
    <property type="match status" value="1"/>
</dbReference>
<reference evidence="4" key="1">
    <citation type="submission" date="2022-09" db="EMBL/GenBank/DDBJ databases">
        <authorList>
            <person name="Yuan C."/>
            <person name="Ke Z."/>
        </authorList>
    </citation>
    <scope>NUCLEOTIDE SEQUENCE</scope>
    <source>
        <strain evidence="4">LB-8</strain>
    </source>
</reference>
<sequence length="978" mass="113053">MASIKELQEQLLTSDEKKFFIKEPFPGKGTVIIVLKNYRFHKQLTIELYEAPTTQSGKIKNPLTPINPSDVALKVQQSEEIRYFSAISRFQNNPTASKSPLDIDALKSVVKNPMGFRVFYHNPEFSEHVVAGSLQEVSIGATIHDVILTVSKQKDLYEIIPQVTIDHRTYRFNEISLKYDYFILVKDTMHLLGNFHLLKVARFFQQQWAGLRVHESKFKEFQQQIINKLEDHVTVVYNYIQQGTVAQIEESSFRGPGERLIYLSDLDRYVMINPVMKYGEIEIPVLTKKQIYAQDGKGELFNVQRNVEEEVRFTALLMKQHAYFEEQLDDDLPYFYMHKQRFLDEDWFLNAFEQWQNAGITVLGFNQLKGNKYNSNKAKISVQVRSGLNWFNTEVNVRFGNKRASLKQLHQSVRNKNRFVQLDDGTFGILPQEWLEKFENYFNAADISGEELLTPKINFSSVKKLYQEEELDEEARREINLYETKLSHFDSIQEAEAPQELNASLRHYQIQGLSWLNFLDDYNFGGCLADDMGLGKTLQIIAFVLLQRKKAKHNTNLVVVPTSLIFNWQAEVQKYAPSIMMHTIYGSNRVRHTKELDQYEIVLTSYGTLLSDITYLKNYTFNYIFLDESQNIKNIESQRYAAVRLLKSRNKIAITGTPVENNTLDLYAQLSFACPGLLGSKQSFKYLFSIPIDQFKSSKRSKELQQKVAPFVLRRSKKDVAKELPEKTEMVLYCPMGEAQRKVYEVYEKELRDFIEGKLEDELNKNSIHILRGMTRLRQICNSPLLLQDEKLYGDESSKIETLIEQIENKSSVHKILVFSQFVSMLDLIKEALEKSGIKYESLTGRTKDREAIVSNFQNNENVRVFLISLKAGGTGLNLTEADYVYLVDPWWNPAVENQAIDRSYRIGQKKNVVAVRLICPDTVEEKIMKLQEAKRGLSDDLIKTESTFFKSISKSEWIGLLGGETTKAPLESGAVNY</sequence>
<dbReference type="Gene3D" id="3.40.50.300">
    <property type="entry name" value="P-loop containing nucleotide triphosphate hydrolases"/>
    <property type="match status" value="1"/>
</dbReference>
<accession>A0A9X2Y176</accession>
<reference evidence="4" key="2">
    <citation type="submission" date="2023-04" db="EMBL/GenBank/DDBJ databases">
        <title>Paracnuella aquatica gen. nov., sp. nov., a member of the family Chitinophagaceae isolated from a hot spring.</title>
        <authorList>
            <person name="Wang C."/>
        </authorList>
    </citation>
    <scope>NUCLEOTIDE SEQUENCE</scope>
    <source>
        <strain evidence="4">LB-8</strain>
    </source>
</reference>
<feature type="domain" description="Helicase ATP-binding" evidence="2">
    <location>
        <begin position="517"/>
        <end position="676"/>
    </location>
</feature>
<dbReference type="InterPro" id="IPR013663">
    <property type="entry name" value="Helicase_SWF/SNF/SWI_bac"/>
</dbReference>
<dbReference type="InterPro" id="IPR000330">
    <property type="entry name" value="SNF2_N"/>
</dbReference>
<keyword evidence="1" id="KW-0378">Hydrolase</keyword>
<dbReference type="InterPro" id="IPR027417">
    <property type="entry name" value="P-loop_NTPase"/>
</dbReference>
<dbReference type="PANTHER" id="PTHR10799">
    <property type="entry name" value="SNF2/RAD54 HELICASE FAMILY"/>
    <property type="match status" value="1"/>
</dbReference>
<proteinExistence type="predicted"/>
<dbReference type="RefSeq" id="WP_279298767.1">
    <property type="nucleotide sequence ID" value="NZ_JAOTIF010000019.1"/>
</dbReference>
<dbReference type="Pfam" id="PF00176">
    <property type="entry name" value="SNF2-rel_dom"/>
    <property type="match status" value="1"/>
</dbReference>
<dbReference type="Pfam" id="PF00271">
    <property type="entry name" value="Helicase_C"/>
    <property type="match status" value="1"/>
</dbReference>
<dbReference type="EMBL" id="JAOTIF010000019">
    <property type="protein sequence ID" value="MCU7551328.1"/>
    <property type="molecule type" value="Genomic_DNA"/>
</dbReference>
<dbReference type="InterPro" id="IPR049730">
    <property type="entry name" value="SNF2/RAD54-like_C"/>
</dbReference>
<dbReference type="InterPro" id="IPR001650">
    <property type="entry name" value="Helicase_C-like"/>
</dbReference>
<keyword evidence="4" id="KW-0347">Helicase</keyword>
<dbReference type="SMART" id="SM00490">
    <property type="entry name" value="HELICc"/>
    <property type="match status" value="1"/>
</dbReference>
<organism evidence="4 5">
    <name type="scientific">Paraflavisolibacter caeni</name>
    <dbReference type="NCBI Taxonomy" id="2982496"/>
    <lineage>
        <taxon>Bacteria</taxon>
        <taxon>Pseudomonadati</taxon>
        <taxon>Bacteroidota</taxon>
        <taxon>Chitinophagia</taxon>
        <taxon>Chitinophagales</taxon>
        <taxon>Chitinophagaceae</taxon>
        <taxon>Paraflavisolibacter</taxon>
    </lineage>
</organism>
<evidence type="ECO:0000313" key="5">
    <source>
        <dbReference type="Proteomes" id="UP001155483"/>
    </source>
</evidence>
<dbReference type="InterPro" id="IPR014001">
    <property type="entry name" value="Helicase_ATP-bd"/>
</dbReference>